<comment type="caution">
    <text evidence="2">The sequence shown here is derived from an EMBL/GenBank/DDBJ whole genome shotgun (WGS) entry which is preliminary data.</text>
</comment>
<reference evidence="2 3" key="1">
    <citation type="submission" date="2023-03" db="EMBL/GenBank/DDBJ databases">
        <title>WGS of Gossypium arboreum.</title>
        <authorList>
            <person name="Yu D."/>
        </authorList>
    </citation>
    <scope>NUCLEOTIDE SEQUENCE [LARGE SCALE GENOMIC DNA]</scope>
    <source>
        <tissue evidence="2">Leaf</tissue>
    </source>
</reference>
<evidence type="ECO:0000313" key="2">
    <source>
        <dbReference type="EMBL" id="KAK5840431.1"/>
    </source>
</evidence>
<name>A0ABR0QM58_GOSAR</name>
<evidence type="ECO:0000256" key="1">
    <source>
        <dbReference type="SAM" id="MobiDB-lite"/>
    </source>
</evidence>
<evidence type="ECO:0000313" key="3">
    <source>
        <dbReference type="Proteomes" id="UP001358586"/>
    </source>
</evidence>
<dbReference type="EMBL" id="JARKNE010000003">
    <property type="protein sequence ID" value="KAK5840431.1"/>
    <property type="molecule type" value="Genomic_DNA"/>
</dbReference>
<feature type="compositionally biased region" description="Polar residues" evidence="1">
    <location>
        <begin position="17"/>
        <end position="27"/>
    </location>
</feature>
<proteinExistence type="predicted"/>
<dbReference type="Proteomes" id="UP001358586">
    <property type="component" value="Chromosome 3"/>
</dbReference>
<feature type="region of interest" description="Disordered" evidence="1">
    <location>
        <begin position="1"/>
        <end position="27"/>
    </location>
</feature>
<accession>A0ABR0QM58</accession>
<sequence>MSAKQRRSEKATMMGSPPTSIQQDPPMSTPHFDTTLYTIVASYIYISVPIILCPHADVTIDADGNTDPSIDARVNVDVSKLCNIIQLFTIVS</sequence>
<protein>
    <submittedName>
        <fullName evidence="2">Uncharacterized protein</fullName>
    </submittedName>
</protein>
<keyword evidence="3" id="KW-1185">Reference proteome</keyword>
<gene>
    <name evidence="2" type="ORF">PVK06_009331</name>
</gene>
<feature type="compositionally biased region" description="Basic and acidic residues" evidence="1">
    <location>
        <begin position="1"/>
        <end position="10"/>
    </location>
</feature>
<organism evidence="2 3">
    <name type="scientific">Gossypium arboreum</name>
    <name type="common">Tree cotton</name>
    <name type="synonym">Gossypium nanking</name>
    <dbReference type="NCBI Taxonomy" id="29729"/>
    <lineage>
        <taxon>Eukaryota</taxon>
        <taxon>Viridiplantae</taxon>
        <taxon>Streptophyta</taxon>
        <taxon>Embryophyta</taxon>
        <taxon>Tracheophyta</taxon>
        <taxon>Spermatophyta</taxon>
        <taxon>Magnoliopsida</taxon>
        <taxon>eudicotyledons</taxon>
        <taxon>Gunneridae</taxon>
        <taxon>Pentapetalae</taxon>
        <taxon>rosids</taxon>
        <taxon>malvids</taxon>
        <taxon>Malvales</taxon>
        <taxon>Malvaceae</taxon>
        <taxon>Malvoideae</taxon>
        <taxon>Gossypium</taxon>
    </lineage>
</organism>